<gene>
    <name evidence="1" type="ORF">D1B31_23315</name>
</gene>
<dbReference type="Proteomes" id="UP000284416">
    <property type="component" value="Unassembled WGS sequence"/>
</dbReference>
<keyword evidence="2" id="KW-1185">Reference proteome</keyword>
<dbReference type="EMBL" id="QWEG01000028">
    <property type="protein sequence ID" value="RHW30756.1"/>
    <property type="molecule type" value="Genomic_DNA"/>
</dbReference>
<dbReference type="OrthoDB" id="1957331at2"/>
<reference evidence="1 2" key="1">
    <citation type="journal article" date="2017" name="Int. J. Syst. Evol. Microbiol.">
        <title>Bacillus notoginsengisoli sp. nov., a novel bacterium isolated from the rhizosphere of Panax notoginseng.</title>
        <authorList>
            <person name="Zhang M.Y."/>
            <person name="Cheng J."/>
            <person name="Cai Y."/>
            <person name="Zhang T.Y."/>
            <person name="Wu Y.Y."/>
            <person name="Manikprabhu D."/>
            <person name="Li W.J."/>
            <person name="Zhang Y.X."/>
        </authorList>
    </citation>
    <scope>NUCLEOTIDE SEQUENCE [LARGE SCALE GENOMIC DNA]</scope>
    <source>
        <strain evidence="1 2">JCM 30743</strain>
    </source>
</reference>
<proteinExistence type="predicted"/>
<evidence type="ECO:0000313" key="1">
    <source>
        <dbReference type="EMBL" id="RHW30756.1"/>
    </source>
</evidence>
<name>A0A417YDR6_9BACI</name>
<protein>
    <submittedName>
        <fullName evidence="1">Uncharacterized protein</fullName>
    </submittedName>
</protein>
<evidence type="ECO:0000313" key="2">
    <source>
        <dbReference type="Proteomes" id="UP000284416"/>
    </source>
</evidence>
<sequence>MESYASSSFFCSLPAIGEILLKRRNPGKDCKRLLIPRNKYLRKQKPHSRSLTGLTVDLEIFQKMQGSADAKSFKLHSKARTDMLTRPIAFHQKSEINIVATEKSIQTEAYYTEEGMYVFEGNQKQWAKYPAEQVSFGLSSSPQHNLAGELRKAATLIENSLLIKENAEVYLISLTTNRPENS</sequence>
<dbReference type="InterPro" id="IPR046720">
    <property type="entry name" value="DUF6612"/>
</dbReference>
<comment type="caution">
    <text evidence="1">The sequence shown here is derived from an EMBL/GenBank/DDBJ whole genome shotgun (WGS) entry which is preliminary data.</text>
</comment>
<dbReference type="Pfam" id="PF20316">
    <property type="entry name" value="DUF6612"/>
    <property type="match status" value="1"/>
</dbReference>
<organism evidence="1 2">
    <name type="scientific">Neobacillus notoginsengisoli</name>
    <dbReference type="NCBI Taxonomy" id="1578198"/>
    <lineage>
        <taxon>Bacteria</taxon>
        <taxon>Bacillati</taxon>
        <taxon>Bacillota</taxon>
        <taxon>Bacilli</taxon>
        <taxon>Bacillales</taxon>
        <taxon>Bacillaceae</taxon>
        <taxon>Neobacillus</taxon>
    </lineage>
</organism>
<accession>A0A417YDR6</accession>
<dbReference type="AlphaFoldDB" id="A0A417YDR6"/>